<accession>A0A5R9AKB3</accession>
<dbReference type="RefSeq" id="WP_138212534.1">
    <property type="nucleotide sequence ID" value="NZ_VASG01000001.1"/>
</dbReference>
<reference evidence="3" key="2">
    <citation type="submission" date="2019-06" db="EMBL/GenBank/DDBJ databases">
        <title>AzeR, a transcriptional regulator that responds to azelaic acid in Pseudomonas nitroreducens.</title>
        <authorList>
            <person name="Bez C."/>
            <person name="Javvadi S.G."/>
            <person name="Bertani I."/>
            <person name="Devescovi G."/>
            <person name="Studholme D.J."/>
            <person name="Geller A."/>
            <person name="Levy A."/>
            <person name="Venturi V."/>
        </authorList>
    </citation>
    <scope>NUCLEOTIDE SEQUENCE [LARGE SCALE GENOMIC DNA]</scope>
    <source>
        <strain evidence="3">DSM 9128</strain>
    </source>
</reference>
<evidence type="ECO:0000313" key="3">
    <source>
        <dbReference type="Proteomes" id="UP000307510"/>
    </source>
</evidence>
<evidence type="ECO:0000313" key="2">
    <source>
        <dbReference type="EMBL" id="TLP78256.1"/>
    </source>
</evidence>
<reference evidence="2 3" key="1">
    <citation type="submission" date="2019-05" db="EMBL/GenBank/DDBJ databases">
        <authorList>
            <person name="Moore K."/>
            <person name="O'Neill P."/>
            <person name="Farbos A."/>
            <person name="Studholme D.J."/>
        </authorList>
    </citation>
    <scope>NUCLEOTIDE SEQUENCE [LARGE SCALE GENOMIC DNA]</scope>
    <source>
        <strain evidence="2 3">DSM 9128</strain>
    </source>
</reference>
<keyword evidence="1" id="KW-0732">Signal</keyword>
<dbReference type="EMBL" id="VASG01000001">
    <property type="protein sequence ID" value="TLP78256.1"/>
    <property type="molecule type" value="Genomic_DNA"/>
</dbReference>
<comment type="caution">
    <text evidence="2">The sequence shown here is derived from an EMBL/GenBank/DDBJ whole genome shotgun (WGS) entry which is preliminary data.</text>
</comment>
<name>A0A5R9AKB3_PSENT</name>
<evidence type="ECO:0000256" key="1">
    <source>
        <dbReference type="SAM" id="SignalP"/>
    </source>
</evidence>
<protein>
    <submittedName>
        <fullName evidence="2">Uncharacterized protein</fullName>
    </submittedName>
</protein>
<gene>
    <name evidence="2" type="ORF">FEA48_03410</name>
</gene>
<organism evidence="2 3">
    <name type="scientific">Pseudomonas nitroreducens</name>
    <dbReference type="NCBI Taxonomy" id="46680"/>
    <lineage>
        <taxon>Bacteria</taxon>
        <taxon>Pseudomonadati</taxon>
        <taxon>Pseudomonadota</taxon>
        <taxon>Gammaproteobacteria</taxon>
        <taxon>Pseudomonadales</taxon>
        <taxon>Pseudomonadaceae</taxon>
        <taxon>Pseudomonas</taxon>
    </lineage>
</organism>
<sequence length="196" mass="20831">MTSQGLRGLLCALLLGASGHLTAAELNVTPGGEVFGLPSNAPLSQFVERLGEPTARLPMRGGEQGLLYGNATLLVFKSQRLTQVRCWLHSRFTPSLFLGWLDQVEPGKDPLTFAVEGTLHLGQERGAASGWLNGHEGDGDELSDVRMSGNSEVWLGYGNSDDYGIQGESRQVVVSLSVSIPEPPAAAASMGVMNRP</sequence>
<dbReference type="AlphaFoldDB" id="A0A5R9AKB3"/>
<dbReference type="Proteomes" id="UP000307510">
    <property type="component" value="Unassembled WGS sequence"/>
</dbReference>
<proteinExistence type="predicted"/>
<feature type="signal peptide" evidence="1">
    <location>
        <begin position="1"/>
        <end position="23"/>
    </location>
</feature>
<feature type="chain" id="PRO_5024386441" evidence="1">
    <location>
        <begin position="24"/>
        <end position="196"/>
    </location>
</feature>